<keyword evidence="10" id="KW-1185">Reference proteome</keyword>
<sequence>MTITLDDAQGVLAAQPFASLVGGRIAAFETGSATLEIPITPALLQQFGVVHGGVLAYSADNALTFAAGSVLGPKVLTSGFTITYLRPATGSLLRAEASVVSATRRQAVCRCEIFSIADGRAPVLCAAAQGAASVVDDIPGS</sequence>
<gene>
    <name evidence="9" type="ORF">FGL95_30520</name>
</gene>
<evidence type="ECO:0000256" key="1">
    <source>
        <dbReference type="ARBA" id="ARBA00022801"/>
    </source>
</evidence>
<evidence type="ECO:0000256" key="6">
    <source>
        <dbReference type="ARBA" id="ARBA00040062"/>
    </source>
</evidence>
<dbReference type="EC" id="3.1.2.20" evidence="5"/>
<dbReference type="InterPro" id="IPR003736">
    <property type="entry name" value="PAAI_dom"/>
</dbReference>
<proteinExistence type="inferred from homology"/>
<comment type="similarity">
    <text evidence="4">Belongs to the YigI thioesterase family.</text>
</comment>
<dbReference type="PANTHER" id="PTHR43240">
    <property type="entry name" value="1,4-DIHYDROXY-2-NAPHTHOYL-COA THIOESTERASE 1"/>
    <property type="match status" value="1"/>
</dbReference>
<evidence type="ECO:0000256" key="5">
    <source>
        <dbReference type="ARBA" id="ARBA00038894"/>
    </source>
</evidence>
<comment type="caution">
    <text evidence="9">The sequence shown here is derived from an EMBL/GenBank/DDBJ whole genome shotgun (WGS) entry which is preliminary data.</text>
</comment>
<reference evidence="9 10" key="1">
    <citation type="submission" date="2019-05" db="EMBL/GenBank/DDBJ databases">
        <authorList>
            <person name="Lee S.D."/>
        </authorList>
    </citation>
    <scope>NUCLEOTIDE SEQUENCE [LARGE SCALE GENOMIC DNA]</scope>
    <source>
        <strain evidence="9 10">YC2-7</strain>
    </source>
</reference>
<comment type="catalytic activity">
    <reaction evidence="7">
        <text>a medium-chain fatty acyl-CoA + H2O = a medium-chain fatty acid + CoA + H(+)</text>
        <dbReference type="Rhea" id="RHEA:68184"/>
        <dbReference type="ChEBI" id="CHEBI:15377"/>
        <dbReference type="ChEBI" id="CHEBI:15378"/>
        <dbReference type="ChEBI" id="CHEBI:57287"/>
        <dbReference type="ChEBI" id="CHEBI:59558"/>
        <dbReference type="ChEBI" id="CHEBI:90546"/>
    </reaction>
</comment>
<evidence type="ECO:0000256" key="7">
    <source>
        <dbReference type="ARBA" id="ARBA00048062"/>
    </source>
</evidence>
<evidence type="ECO:0000256" key="2">
    <source>
        <dbReference type="ARBA" id="ARBA00035880"/>
    </source>
</evidence>
<dbReference type="Pfam" id="PF03061">
    <property type="entry name" value="4HBT"/>
    <property type="match status" value="1"/>
</dbReference>
<dbReference type="EMBL" id="VCQU01000017">
    <property type="protein sequence ID" value="NMN99360.1"/>
    <property type="molecule type" value="Genomic_DNA"/>
</dbReference>
<organism evidence="9 10">
    <name type="scientific">Antrihabitans stalactiti</name>
    <dbReference type="NCBI Taxonomy" id="2584121"/>
    <lineage>
        <taxon>Bacteria</taxon>
        <taxon>Bacillati</taxon>
        <taxon>Actinomycetota</taxon>
        <taxon>Actinomycetes</taxon>
        <taxon>Mycobacteriales</taxon>
        <taxon>Nocardiaceae</taxon>
        <taxon>Antrihabitans</taxon>
    </lineage>
</organism>
<evidence type="ECO:0000259" key="8">
    <source>
        <dbReference type="Pfam" id="PF03061"/>
    </source>
</evidence>
<dbReference type="AlphaFoldDB" id="A0A848KT29"/>
<evidence type="ECO:0000256" key="4">
    <source>
        <dbReference type="ARBA" id="ARBA00038381"/>
    </source>
</evidence>
<dbReference type="Proteomes" id="UP000535543">
    <property type="component" value="Unassembled WGS sequence"/>
</dbReference>
<evidence type="ECO:0000313" key="10">
    <source>
        <dbReference type="Proteomes" id="UP000535543"/>
    </source>
</evidence>
<comment type="catalytic activity">
    <reaction evidence="2">
        <text>a fatty acyl-CoA + H2O = a fatty acid + CoA + H(+)</text>
        <dbReference type="Rhea" id="RHEA:16781"/>
        <dbReference type="ChEBI" id="CHEBI:15377"/>
        <dbReference type="ChEBI" id="CHEBI:15378"/>
        <dbReference type="ChEBI" id="CHEBI:28868"/>
        <dbReference type="ChEBI" id="CHEBI:57287"/>
        <dbReference type="ChEBI" id="CHEBI:77636"/>
        <dbReference type="EC" id="3.1.2.20"/>
    </reaction>
</comment>
<dbReference type="PANTHER" id="PTHR43240:SF20">
    <property type="entry name" value="MEDIUM_LONG-CHAIN ACYL-COA THIOESTERASE YIGI"/>
    <property type="match status" value="1"/>
</dbReference>
<reference evidence="9 10" key="2">
    <citation type="submission" date="2020-06" db="EMBL/GenBank/DDBJ databases">
        <title>Antribacter stalactiti gen. nov., sp. nov., a new member of the family Nacardiaceae isolated from a cave.</title>
        <authorList>
            <person name="Kim I.S."/>
        </authorList>
    </citation>
    <scope>NUCLEOTIDE SEQUENCE [LARGE SCALE GENOMIC DNA]</scope>
    <source>
        <strain evidence="9 10">YC2-7</strain>
    </source>
</reference>
<feature type="domain" description="Thioesterase" evidence="8">
    <location>
        <begin position="47"/>
        <end position="116"/>
    </location>
</feature>
<keyword evidence="1" id="KW-0378">Hydrolase</keyword>
<dbReference type="CDD" id="cd03443">
    <property type="entry name" value="PaaI_thioesterase"/>
    <property type="match status" value="1"/>
</dbReference>
<dbReference type="GO" id="GO:0047617">
    <property type="term" value="F:fatty acyl-CoA hydrolase activity"/>
    <property type="evidence" value="ECO:0007669"/>
    <property type="project" value="UniProtKB-EC"/>
</dbReference>
<accession>A0A848KT29</accession>
<comment type="catalytic activity">
    <reaction evidence="3">
        <text>a long-chain fatty acyl-CoA + H2O = a long-chain fatty acid + CoA + H(+)</text>
        <dbReference type="Rhea" id="RHEA:67680"/>
        <dbReference type="ChEBI" id="CHEBI:15377"/>
        <dbReference type="ChEBI" id="CHEBI:15378"/>
        <dbReference type="ChEBI" id="CHEBI:57287"/>
        <dbReference type="ChEBI" id="CHEBI:57560"/>
        <dbReference type="ChEBI" id="CHEBI:83139"/>
    </reaction>
</comment>
<evidence type="ECO:0000313" key="9">
    <source>
        <dbReference type="EMBL" id="NMN99360.1"/>
    </source>
</evidence>
<dbReference type="InterPro" id="IPR029069">
    <property type="entry name" value="HotDog_dom_sf"/>
</dbReference>
<name>A0A848KT29_9NOCA</name>
<dbReference type="NCBIfam" id="TIGR00369">
    <property type="entry name" value="unchar_dom_1"/>
    <property type="match status" value="1"/>
</dbReference>
<protein>
    <recommendedName>
        <fullName evidence="6">Medium/long-chain acyl-CoA thioesterase YigI</fullName>
        <ecNumber evidence="5">3.1.2.20</ecNumber>
    </recommendedName>
</protein>
<dbReference type="Gene3D" id="3.10.129.10">
    <property type="entry name" value="Hotdog Thioesterase"/>
    <property type="match status" value="1"/>
</dbReference>
<dbReference type="InterPro" id="IPR006683">
    <property type="entry name" value="Thioestr_dom"/>
</dbReference>
<dbReference type="RefSeq" id="WP_169594566.1">
    <property type="nucleotide sequence ID" value="NZ_VCQU01000017.1"/>
</dbReference>
<evidence type="ECO:0000256" key="3">
    <source>
        <dbReference type="ARBA" id="ARBA00036002"/>
    </source>
</evidence>
<dbReference type="SUPFAM" id="SSF54637">
    <property type="entry name" value="Thioesterase/thiol ester dehydrase-isomerase"/>
    <property type="match status" value="1"/>
</dbReference>